<dbReference type="GO" id="GO:0015031">
    <property type="term" value="P:protein transport"/>
    <property type="evidence" value="ECO:0007669"/>
    <property type="project" value="UniProtKB-UniRule"/>
</dbReference>
<keyword evidence="15" id="KW-0175">Coiled coil</keyword>
<dbReference type="SUPFAM" id="SSF102735">
    <property type="entry name" value="Trigger factor ribosome-binding domain"/>
    <property type="match status" value="1"/>
</dbReference>
<keyword evidence="7 12" id="KW-0143">Chaperone</keyword>
<proteinExistence type="inferred from homology"/>
<dbReference type="Pfam" id="PF00254">
    <property type="entry name" value="FKBP_C"/>
    <property type="match status" value="1"/>
</dbReference>
<dbReference type="InterPro" id="IPR027304">
    <property type="entry name" value="Trigger_fact/SurA_dom_sf"/>
</dbReference>
<dbReference type="PIRSF" id="PIRSF003095">
    <property type="entry name" value="Trigger_factor"/>
    <property type="match status" value="1"/>
</dbReference>
<evidence type="ECO:0000256" key="13">
    <source>
        <dbReference type="PROSITE-ProRule" id="PRU00277"/>
    </source>
</evidence>
<keyword evidence="9 12" id="KW-0131">Cell cycle</keyword>
<organism evidence="17 18">
    <name type="scientific">Eubacterium uniforme</name>
    <dbReference type="NCBI Taxonomy" id="39495"/>
    <lineage>
        <taxon>Bacteria</taxon>
        <taxon>Bacillati</taxon>
        <taxon>Bacillota</taxon>
        <taxon>Clostridia</taxon>
        <taxon>Eubacteriales</taxon>
        <taxon>Eubacteriaceae</taxon>
        <taxon>Eubacterium</taxon>
    </lineage>
</organism>
<evidence type="ECO:0000313" key="17">
    <source>
        <dbReference type="EMBL" id="SKA68620.1"/>
    </source>
</evidence>
<dbReference type="GO" id="GO:0043022">
    <property type="term" value="F:ribosome binding"/>
    <property type="evidence" value="ECO:0007669"/>
    <property type="project" value="TreeGrafter"/>
</dbReference>
<dbReference type="InterPro" id="IPR008881">
    <property type="entry name" value="Trigger_fac_ribosome-bd_bac"/>
</dbReference>
<keyword evidence="8 12" id="KW-0413">Isomerase</keyword>
<dbReference type="Gene3D" id="3.10.50.40">
    <property type="match status" value="1"/>
</dbReference>
<dbReference type="GO" id="GO:0051083">
    <property type="term" value="P:'de novo' cotranslational protein folding"/>
    <property type="evidence" value="ECO:0007669"/>
    <property type="project" value="TreeGrafter"/>
</dbReference>
<dbReference type="InterPro" id="IPR046357">
    <property type="entry name" value="PPIase_dom_sf"/>
</dbReference>
<dbReference type="EC" id="5.2.1.8" evidence="3 12"/>
<dbReference type="PANTHER" id="PTHR30560">
    <property type="entry name" value="TRIGGER FACTOR CHAPERONE AND PEPTIDYL-PROLYL CIS/TRANS ISOMERASE"/>
    <property type="match status" value="1"/>
</dbReference>
<dbReference type="RefSeq" id="WP_078766476.1">
    <property type="nucleotide sequence ID" value="NZ_FUXZ01000009.1"/>
</dbReference>
<evidence type="ECO:0000256" key="12">
    <source>
        <dbReference type="HAMAP-Rule" id="MF_00303"/>
    </source>
</evidence>
<dbReference type="SUPFAM" id="SSF109998">
    <property type="entry name" value="Triger factor/SurA peptide-binding domain-like"/>
    <property type="match status" value="1"/>
</dbReference>
<dbReference type="GO" id="GO:0005737">
    <property type="term" value="C:cytoplasm"/>
    <property type="evidence" value="ECO:0007669"/>
    <property type="project" value="UniProtKB-SubCell"/>
</dbReference>
<keyword evidence="6 12" id="KW-0697">Rotamase</keyword>
<evidence type="ECO:0000256" key="4">
    <source>
        <dbReference type="ARBA" id="ARBA00016902"/>
    </source>
</evidence>
<dbReference type="PANTHER" id="PTHR30560:SF3">
    <property type="entry name" value="TRIGGER FACTOR-LIKE PROTEIN TIG, CHLOROPLASTIC"/>
    <property type="match status" value="1"/>
</dbReference>
<dbReference type="PROSITE" id="PS50059">
    <property type="entry name" value="FKBP_PPIASE"/>
    <property type="match status" value="1"/>
</dbReference>
<dbReference type="GO" id="GO:0043335">
    <property type="term" value="P:protein unfolding"/>
    <property type="evidence" value="ECO:0007669"/>
    <property type="project" value="TreeGrafter"/>
</dbReference>
<evidence type="ECO:0000256" key="11">
    <source>
        <dbReference type="ARBA" id="ARBA00029986"/>
    </source>
</evidence>
<sequence>MSFTVETLENNTAKFTITVDAAKFEDAIKKAYEKKKGEFSVPGFRKGKVPQNMVEKMYGAGVFYEEAANICMPEAYDEAATESGLEIVSRPEVDVTQIEKGKDFIFTATVALKPEVELGEYKGVEVETSPVEVTDEDIEAEINKVREQNSRIVPVEDRAIEDGDIANINFEGFIDGVAFDGGKGEDYALTIGSHSFIDTFEEQLIGKNVGDKVDVNVTFPEQYQAAELAGKPATFKVEILSIKKKELPEVDEDFVQDISEFDTVDEYKEDVKKTITERKENAAKVEKENKIIEKIIEDSKMEIPDAMVDEQARMMVNEMAQNMQAQGFTIQQYMQMTGLTAETMAEQMKPQALKRIQSRLVLEAIAAAEKIEISDENVDEQLQKMAENYQMEFETLKGYMGENEIKQMKSDLAVQKAVDLIVEQAK</sequence>
<dbReference type="NCBIfam" id="TIGR00115">
    <property type="entry name" value="tig"/>
    <property type="match status" value="1"/>
</dbReference>
<gene>
    <name evidence="12" type="primary">tig</name>
    <name evidence="17" type="ORF">SAMN02745111_01620</name>
</gene>
<evidence type="ECO:0000256" key="5">
    <source>
        <dbReference type="ARBA" id="ARBA00022618"/>
    </source>
</evidence>
<comment type="function">
    <text evidence="10 12">Involved in protein export. Acts as a chaperone by maintaining the newly synthesized protein in an open conformation. Functions as a peptidyl-prolyl cis-trans isomerase.</text>
</comment>
<evidence type="ECO:0000256" key="9">
    <source>
        <dbReference type="ARBA" id="ARBA00023306"/>
    </source>
</evidence>
<dbReference type="InterPro" id="IPR005215">
    <property type="entry name" value="Trig_fac"/>
</dbReference>
<dbReference type="Pfam" id="PF05698">
    <property type="entry name" value="Trigger_C"/>
    <property type="match status" value="1"/>
</dbReference>
<comment type="similarity">
    <text evidence="2 12 14">Belongs to the FKBP-type PPIase family. Tig subfamily.</text>
</comment>
<evidence type="ECO:0000256" key="15">
    <source>
        <dbReference type="SAM" id="Coils"/>
    </source>
</evidence>
<keyword evidence="18" id="KW-1185">Reference proteome</keyword>
<evidence type="ECO:0000256" key="8">
    <source>
        <dbReference type="ARBA" id="ARBA00023235"/>
    </source>
</evidence>
<keyword evidence="5 12" id="KW-0132">Cell division</keyword>
<dbReference type="InterPro" id="IPR001179">
    <property type="entry name" value="PPIase_FKBP_dom"/>
</dbReference>
<dbReference type="AlphaFoldDB" id="A0A1T4VUE5"/>
<name>A0A1T4VUE5_9FIRM</name>
<dbReference type="FunFam" id="3.10.50.40:FF:000001">
    <property type="entry name" value="Trigger factor"/>
    <property type="match status" value="1"/>
</dbReference>
<dbReference type="STRING" id="39495.SAMN02745111_01620"/>
<feature type="domain" description="PPIase FKBP-type" evidence="16">
    <location>
        <begin position="163"/>
        <end position="243"/>
    </location>
</feature>
<dbReference type="Gene3D" id="1.10.3120.10">
    <property type="entry name" value="Trigger factor, C-terminal domain"/>
    <property type="match status" value="1"/>
</dbReference>
<dbReference type="OrthoDB" id="9767721at2"/>
<evidence type="ECO:0000256" key="2">
    <source>
        <dbReference type="ARBA" id="ARBA00005464"/>
    </source>
</evidence>
<feature type="coiled-coil region" evidence="15">
    <location>
        <begin position="268"/>
        <end position="302"/>
    </location>
</feature>
<evidence type="ECO:0000313" key="18">
    <source>
        <dbReference type="Proteomes" id="UP000190814"/>
    </source>
</evidence>
<reference evidence="17 18" key="1">
    <citation type="submission" date="2017-02" db="EMBL/GenBank/DDBJ databases">
        <authorList>
            <person name="Peterson S.W."/>
        </authorList>
    </citation>
    <scope>NUCLEOTIDE SEQUENCE [LARGE SCALE GENOMIC DNA]</scope>
    <source>
        <strain evidence="17 18">ATCC 35992</strain>
    </source>
</reference>
<keyword evidence="12" id="KW-0963">Cytoplasm</keyword>
<dbReference type="HAMAP" id="MF_00303">
    <property type="entry name" value="Trigger_factor_Tig"/>
    <property type="match status" value="1"/>
</dbReference>
<evidence type="ECO:0000256" key="1">
    <source>
        <dbReference type="ARBA" id="ARBA00000971"/>
    </source>
</evidence>
<dbReference type="InterPro" id="IPR037041">
    <property type="entry name" value="Trigger_fac_C_sf"/>
</dbReference>
<evidence type="ECO:0000256" key="14">
    <source>
        <dbReference type="RuleBase" id="RU003914"/>
    </source>
</evidence>
<dbReference type="Proteomes" id="UP000190814">
    <property type="component" value="Unassembled WGS sequence"/>
</dbReference>
<dbReference type="InterPro" id="IPR008880">
    <property type="entry name" value="Trigger_fac_C"/>
</dbReference>
<comment type="subcellular location">
    <subcellularLocation>
        <location evidence="12">Cytoplasm</location>
    </subcellularLocation>
    <text evidence="12">About half TF is bound to the ribosome near the polypeptide exit tunnel while the other half is free in the cytoplasm.</text>
</comment>
<dbReference type="Pfam" id="PF05697">
    <property type="entry name" value="Trigger_N"/>
    <property type="match status" value="1"/>
</dbReference>
<dbReference type="InterPro" id="IPR036611">
    <property type="entry name" value="Trigger_fac_ribosome-bd_sf"/>
</dbReference>
<dbReference type="SUPFAM" id="SSF54534">
    <property type="entry name" value="FKBP-like"/>
    <property type="match status" value="1"/>
</dbReference>
<dbReference type="GO" id="GO:0003755">
    <property type="term" value="F:peptidyl-prolyl cis-trans isomerase activity"/>
    <property type="evidence" value="ECO:0007669"/>
    <property type="project" value="UniProtKB-UniRule"/>
</dbReference>
<comment type="catalytic activity">
    <reaction evidence="1 12 13">
        <text>[protein]-peptidylproline (omega=180) = [protein]-peptidylproline (omega=0)</text>
        <dbReference type="Rhea" id="RHEA:16237"/>
        <dbReference type="Rhea" id="RHEA-COMP:10747"/>
        <dbReference type="Rhea" id="RHEA-COMP:10748"/>
        <dbReference type="ChEBI" id="CHEBI:83833"/>
        <dbReference type="ChEBI" id="CHEBI:83834"/>
        <dbReference type="EC" id="5.2.1.8"/>
    </reaction>
</comment>
<evidence type="ECO:0000256" key="10">
    <source>
        <dbReference type="ARBA" id="ARBA00024849"/>
    </source>
</evidence>
<evidence type="ECO:0000256" key="3">
    <source>
        <dbReference type="ARBA" id="ARBA00013194"/>
    </source>
</evidence>
<dbReference type="GO" id="GO:0044183">
    <property type="term" value="F:protein folding chaperone"/>
    <property type="evidence" value="ECO:0007669"/>
    <property type="project" value="TreeGrafter"/>
</dbReference>
<evidence type="ECO:0000256" key="7">
    <source>
        <dbReference type="ARBA" id="ARBA00023186"/>
    </source>
</evidence>
<comment type="domain">
    <text evidence="12">Consists of 3 domains; the N-terminus binds the ribosome, the middle domain has PPIase activity, while the C-terminus has intrinsic chaperone activity on its own.</text>
</comment>
<dbReference type="EMBL" id="FUXZ01000009">
    <property type="protein sequence ID" value="SKA68620.1"/>
    <property type="molecule type" value="Genomic_DNA"/>
</dbReference>
<evidence type="ECO:0000259" key="16">
    <source>
        <dbReference type="PROSITE" id="PS50059"/>
    </source>
</evidence>
<dbReference type="Gene3D" id="3.30.70.1050">
    <property type="entry name" value="Trigger factor ribosome-binding domain"/>
    <property type="match status" value="1"/>
</dbReference>
<accession>A0A1T4VUE5</accession>
<protein>
    <recommendedName>
        <fullName evidence="4 12">Trigger factor</fullName>
        <shortName evidence="12">TF</shortName>
        <ecNumber evidence="3 12">5.2.1.8</ecNumber>
    </recommendedName>
    <alternativeName>
        <fullName evidence="11 12">PPIase</fullName>
    </alternativeName>
</protein>
<dbReference type="GO" id="GO:0051301">
    <property type="term" value="P:cell division"/>
    <property type="evidence" value="ECO:0007669"/>
    <property type="project" value="UniProtKB-KW"/>
</dbReference>
<evidence type="ECO:0000256" key="6">
    <source>
        <dbReference type="ARBA" id="ARBA00023110"/>
    </source>
</evidence>